<sequence>MEECPLQVQGSNWIATGSEAAAEQAQQLEEAILRLAGIGNLDWFRARHTNWWGVG</sequence>
<dbReference type="AlphaFoldDB" id="A0A4U6WC91"/>
<proteinExistence type="predicted"/>
<dbReference type="EMBL" id="CM016552">
    <property type="protein sequence ID" value="TKW40251.1"/>
    <property type="molecule type" value="Genomic_DNA"/>
</dbReference>
<evidence type="ECO:0000313" key="1">
    <source>
        <dbReference type="EMBL" id="TKW40251.1"/>
    </source>
</evidence>
<protein>
    <submittedName>
        <fullName evidence="1">Uncharacterized protein</fullName>
    </submittedName>
</protein>
<keyword evidence="2" id="KW-1185">Reference proteome</keyword>
<accession>A0A4U6WC91</accession>
<gene>
    <name evidence="1" type="ORF">SEVIR_1G233750v2</name>
</gene>
<organism evidence="1 2">
    <name type="scientific">Setaria viridis</name>
    <name type="common">Green bristlegrass</name>
    <name type="synonym">Setaria italica subsp. viridis</name>
    <dbReference type="NCBI Taxonomy" id="4556"/>
    <lineage>
        <taxon>Eukaryota</taxon>
        <taxon>Viridiplantae</taxon>
        <taxon>Streptophyta</taxon>
        <taxon>Embryophyta</taxon>
        <taxon>Tracheophyta</taxon>
        <taxon>Spermatophyta</taxon>
        <taxon>Magnoliopsida</taxon>
        <taxon>Liliopsida</taxon>
        <taxon>Poales</taxon>
        <taxon>Poaceae</taxon>
        <taxon>PACMAD clade</taxon>
        <taxon>Panicoideae</taxon>
        <taxon>Panicodae</taxon>
        <taxon>Paniceae</taxon>
        <taxon>Cenchrinae</taxon>
        <taxon>Setaria</taxon>
    </lineage>
</organism>
<dbReference type="Gramene" id="TKW40251">
    <property type="protein sequence ID" value="TKW40251"/>
    <property type="gene ID" value="SEVIR_1G233750v2"/>
</dbReference>
<evidence type="ECO:0000313" key="2">
    <source>
        <dbReference type="Proteomes" id="UP000298652"/>
    </source>
</evidence>
<dbReference type="Proteomes" id="UP000298652">
    <property type="component" value="Chromosome 1"/>
</dbReference>
<reference evidence="1" key="1">
    <citation type="submission" date="2019-03" db="EMBL/GenBank/DDBJ databases">
        <title>WGS assembly of Setaria viridis.</title>
        <authorList>
            <person name="Huang P."/>
            <person name="Jenkins J."/>
            <person name="Grimwood J."/>
            <person name="Barry K."/>
            <person name="Healey A."/>
            <person name="Mamidi S."/>
            <person name="Sreedasyam A."/>
            <person name="Shu S."/>
            <person name="Feldman M."/>
            <person name="Wu J."/>
            <person name="Yu Y."/>
            <person name="Chen C."/>
            <person name="Johnson J."/>
            <person name="Rokhsar D."/>
            <person name="Baxter I."/>
            <person name="Schmutz J."/>
            <person name="Brutnell T."/>
            <person name="Kellogg E."/>
        </authorList>
    </citation>
    <scope>NUCLEOTIDE SEQUENCE [LARGE SCALE GENOMIC DNA]</scope>
</reference>
<name>A0A4U6WC91_SETVI</name>